<organism evidence="1 2">
    <name type="scientific">Pluteus cervinus</name>
    <dbReference type="NCBI Taxonomy" id="181527"/>
    <lineage>
        <taxon>Eukaryota</taxon>
        <taxon>Fungi</taxon>
        <taxon>Dikarya</taxon>
        <taxon>Basidiomycota</taxon>
        <taxon>Agaricomycotina</taxon>
        <taxon>Agaricomycetes</taxon>
        <taxon>Agaricomycetidae</taxon>
        <taxon>Agaricales</taxon>
        <taxon>Pluteineae</taxon>
        <taxon>Pluteaceae</taxon>
        <taxon>Pluteus</taxon>
    </lineage>
</organism>
<sequence>MGLSSDLLDHIARLRALTHLSINLKKLFSSAWETPELIQLFERIRITHLHNVAIIRSEVDITMFEYFTSITHLTFPYPSNENLIPLLLTKLPTVEVLVILDGNYADVDGISVYKSSVDDSRVVNIACQDDKEVDEWLLDVVQDRKKVLKGGLSERR</sequence>
<dbReference type="EMBL" id="ML208951">
    <property type="protein sequence ID" value="TFK59534.1"/>
    <property type="molecule type" value="Genomic_DNA"/>
</dbReference>
<protein>
    <submittedName>
        <fullName evidence="1">Uncharacterized protein</fullName>
    </submittedName>
</protein>
<proteinExistence type="predicted"/>
<name>A0ACD3A2C6_9AGAR</name>
<reference evidence="1 2" key="1">
    <citation type="journal article" date="2019" name="Nat. Ecol. Evol.">
        <title>Megaphylogeny resolves global patterns of mushroom evolution.</title>
        <authorList>
            <person name="Varga T."/>
            <person name="Krizsan K."/>
            <person name="Foldi C."/>
            <person name="Dima B."/>
            <person name="Sanchez-Garcia M."/>
            <person name="Sanchez-Ramirez S."/>
            <person name="Szollosi G.J."/>
            <person name="Szarkandi J.G."/>
            <person name="Papp V."/>
            <person name="Albert L."/>
            <person name="Andreopoulos W."/>
            <person name="Angelini C."/>
            <person name="Antonin V."/>
            <person name="Barry K.W."/>
            <person name="Bougher N.L."/>
            <person name="Buchanan P."/>
            <person name="Buyck B."/>
            <person name="Bense V."/>
            <person name="Catcheside P."/>
            <person name="Chovatia M."/>
            <person name="Cooper J."/>
            <person name="Damon W."/>
            <person name="Desjardin D."/>
            <person name="Finy P."/>
            <person name="Geml J."/>
            <person name="Haridas S."/>
            <person name="Hughes K."/>
            <person name="Justo A."/>
            <person name="Karasinski D."/>
            <person name="Kautmanova I."/>
            <person name="Kiss B."/>
            <person name="Kocsube S."/>
            <person name="Kotiranta H."/>
            <person name="LaButti K.M."/>
            <person name="Lechner B.E."/>
            <person name="Liimatainen K."/>
            <person name="Lipzen A."/>
            <person name="Lukacs Z."/>
            <person name="Mihaltcheva S."/>
            <person name="Morgado L.N."/>
            <person name="Niskanen T."/>
            <person name="Noordeloos M.E."/>
            <person name="Ohm R.A."/>
            <person name="Ortiz-Santana B."/>
            <person name="Ovrebo C."/>
            <person name="Racz N."/>
            <person name="Riley R."/>
            <person name="Savchenko A."/>
            <person name="Shiryaev A."/>
            <person name="Soop K."/>
            <person name="Spirin V."/>
            <person name="Szebenyi C."/>
            <person name="Tomsovsky M."/>
            <person name="Tulloss R.E."/>
            <person name="Uehling J."/>
            <person name="Grigoriev I.V."/>
            <person name="Vagvolgyi C."/>
            <person name="Papp T."/>
            <person name="Martin F.M."/>
            <person name="Miettinen O."/>
            <person name="Hibbett D.S."/>
            <person name="Nagy L.G."/>
        </authorList>
    </citation>
    <scope>NUCLEOTIDE SEQUENCE [LARGE SCALE GENOMIC DNA]</scope>
    <source>
        <strain evidence="1 2">NL-1719</strain>
    </source>
</reference>
<evidence type="ECO:0000313" key="2">
    <source>
        <dbReference type="Proteomes" id="UP000308600"/>
    </source>
</evidence>
<gene>
    <name evidence="1" type="ORF">BDN72DRAFT_883935</name>
</gene>
<accession>A0ACD3A2C6</accession>
<keyword evidence="2" id="KW-1185">Reference proteome</keyword>
<evidence type="ECO:0000313" key="1">
    <source>
        <dbReference type="EMBL" id="TFK59534.1"/>
    </source>
</evidence>
<dbReference type="Proteomes" id="UP000308600">
    <property type="component" value="Unassembled WGS sequence"/>
</dbReference>